<feature type="compositionally biased region" description="Low complexity" evidence="1">
    <location>
        <begin position="67"/>
        <end position="98"/>
    </location>
</feature>
<evidence type="ECO:0000256" key="1">
    <source>
        <dbReference type="SAM" id="MobiDB-lite"/>
    </source>
</evidence>
<name>A0ABN3TKC9_9ACTN</name>
<feature type="region of interest" description="Disordered" evidence="1">
    <location>
        <begin position="39"/>
        <end position="118"/>
    </location>
</feature>
<evidence type="ECO:0000313" key="5">
    <source>
        <dbReference type="Proteomes" id="UP001500886"/>
    </source>
</evidence>
<reference evidence="4 5" key="1">
    <citation type="journal article" date="2019" name="Int. J. Syst. Evol. Microbiol.">
        <title>The Global Catalogue of Microorganisms (GCM) 10K type strain sequencing project: providing services to taxonomists for standard genome sequencing and annotation.</title>
        <authorList>
            <consortium name="The Broad Institute Genomics Platform"/>
            <consortium name="The Broad Institute Genome Sequencing Center for Infectious Disease"/>
            <person name="Wu L."/>
            <person name="Ma J."/>
        </authorList>
    </citation>
    <scope>NUCLEOTIDE SEQUENCE [LARGE SCALE GENOMIC DNA]</scope>
    <source>
        <strain evidence="4 5">JCM 4542</strain>
    </source>
</reference>
<feature type="chain" id="PRO_5047514737" description="LPXTG cell wall anchor domain-containing protein" evidence="3">
    <location>
        <begin position="39"/>
        <end position="377"/>
    </location>
</feature>
<dbReference type="RefSeq" id="WP_344432843.1">
    <property type="nucleotide sequence ID" value="NZ_BAAASL010000001.1"/>
</dbReference>
<dbReference type="Proteomes" id="UP001500886">
    <property type="component" value="Unassembled WGS sequence"/>
</dbReference>
<keyword evidence="2" id="KW-0812">Transmembrane</keyword>
<dbReference type="EMBL" id="BAAASL010000001">
    <property type="protein sequence ID" value="GAA2708208.1"/>
    <property type="molecule type" value="Genomic_DNA"/>
</dbReference>
<evidence type="ECO:0000256" key="2">
    <source>
        <dbReference type="SAM" id="Phobius"/>
    </source>
</evidence>
<evidence type="ECO:0000313" key="4">
    <source>
        <dbReference type="EMBL" id="GAA2708208.1"/>
    </source>
</evidence>
<sequence>MSAFVPQRRRRTAAAVRVALTSAALASAVLAPATAAFAMDPAAPSPVPSAPATKPAEPKLPAPTKPADPTVPTAPTAPTSSAPTGGAQPSAQPSAPAKGGKETGAEKKDGGSGNGAEASRLVGEYDLRQGGIIRVYKLGPNHYEGRIANRRASGVLAARVEADGKDASITYNNQFITLHAADGSVEILSNKANPGQGPVTKAGEEAARCRVTTEVVVGRYVTAILMNDQEGPKAGFMDRDGEQFGGWLDRKHPQQQNGHFKIIDASTSHPKLWVKLQGGDYPVSTYDFPALPAGCDTGTAGTATGTKANGGSTGTVSAAGAQTKVTPQGGVAAGAEVAGRGDDTVLLAGGGALAAAGAAGLGFAVLYRRRAAVGAHS</sequence>
<gene>
    <name evidence="4" type="ORF">GCM10010315_04210</name>
</gene>
<evidence type="ECO:0008006" key="6">
    <source>
        <dbReference type="Google" id="ProtNLM"/>
    </source>
</evidence>
<keyword evidence="2" id="KW-1133">Transmembrane helix</keyword>
<feature type="compositionally biased region" description="Basic and acidic residues" evidence="1">
    <location>
        <begin position="99"/>
        <end position="110"/>
    </location>
</feature>
<feature type="signal peptide" evidence="3">
    <location>
        <begin position="1"/>
        <end position="38"/>
    </location>
</feature>
<protein>
    <recommendedName>
        <fullName evidence="6">LPXTG cell wall anchor domain-containing protein</fullName>
    </recommendedName>
</protein>
<keyword evidence="2" id="KW-0472">Membrane</keyword>
<proteinExistence type="predicted"/>
<evidence type="ECO:0000256" key="3">
    <source>
        <dbReference type="SAM" id="SignalP"/>
    </source>
</evidence>
<comment type="caution">
    <text evidence="4">The sequence shown here is derived from an EMBL/GenBank/DDBJ whole genome shotgun (WGS) entry which is preliminary data.</text>
</comment>
<accession>A0ABN3TKC9</accession>
<feature type="transmembrane region" description="Helical" evidence="2">
    <location>
        <begin position="345"/>
        <end position="367"/>
    </location>
</feature>
<keyword evidence="3" id="KW-0732">Signal</keyword>
<organism evidence="4 5">
    <name type="scientific">Streptomyces luteosporeus</name>
    <dbReference type="NCBI Taxonomy" id="173856"/>
    <lineage>
        <taxon>Bacteria</taxon>
        <taxon>Bacillati</taxon>
        <taxon>Actinomycetota</taxon>
        <taxon>Actinomycetes</taxon>
        <taxon>Kitasatosporales</taxon>
        <taxon>Streptomycetaceae</taxon>
        <taxon>Streptomyces</taxon>
    </lineage>
</organism>
<keyword evidence="5" id="KW-1185">Reference proteome</keyword>